<feature type="compositionally biased region" description="Basic and acidic residues" evidence="1">
    <location>
        <begin position="140"/>
        <end position="156"/>
    </location>
</feature>
<accession>D8SI38</accession>
<feature type="region of interest" description="Disordered" evidence="1">
    <location>
        <begin position="131"/>
        <end position="160"/>
    </location>
</feature>
<dbReference type="InParanoid" id="D8SI38"/>
<evidence type="ECO:0000313" key="3">
    <source>
        <dbReference type="Proteomes" id="UP000001514"/>
    </source>
</evidence>
<dbReference type="Gramene" id="EFJ15906">
    <property type="protein sequence ID" value="EFJ15906"/>
    <property type="gene ID" value="SELMODRAFT_422342"/>
</dbReference>
<organism evidence="3">
    <name type="scientific">Selaginella moellendorffii</name>
    <name type="common">Spikemoss</name>
    <dbReference type="NCBI Taxonomy" id="88036"/>
    <lineage>
        <taxon>Eukaryota</taxon>
        <taxon>Viridiplantae</taxon>
        <taxon>Streptophyta</taxon>
        <taxon>Embryophyta</taxon>
        <taxon>Tracheophyta</taxon>
        <taxon>Lycopodiopsida</taxon>
        <taxon>Selaginellales</taxon>
        <taxon>Selaginellaceae</taxon>
        <taxon>Selaginella</taxon>
    </lineage>
</organism>
<protein>
    <submittedName>
        <fullName evidence="2">Uncharacterized protein</fullName>
    </submittedName>
</protein>
<keyword evidence="3" id="KW-1185">Reference proteome</keyword>
<reference evidence="2 3" key="1">
    <citation type="journal article" date="2011" name="Science">
        <title>The Selaginella genome identifies genetic changes associated with the evolution of vascular plants.</title>
        <authorList>
            <person name="Banks J.A."/>
            <person name="Nishiyama T."/>
            <person name="Hasebe M."/>
            <person name="Bowman J.L."/>
            <person name="Gribskov M."/>
            <person name="dePamphilis C."/>
            <person name="Albert V.A."/>
            <person name="Aono N."/>
            <person name="Aoyama T."/>
            <person name="Ambrose B.A."/>
            <person name="Ashton N.W."/>
            <person name="Axtell M.J."/>
            <person name="Barker E."/>
            <person name="Barker M.S."/>
            <person name="Bennetzen J.L."/>
            <person name="Bonawitz N.D."/>
            <person name="Chapple C."/>
            <person name="Cheng C."/>
            <person name="Correa L.G."/>
            <person name="Dacre M."/>
            <person name="DeBarry J."/>
            <person name="Dreyer I."/>
            <person name="Elias M."/>
            <person name="Engstrom E.M."/>
            <person name="Estelle M."/>
            <person name="Feng L."/>
            <person name="Finet C."/>
            <person name="Floyd S.K."/>
            <person name="Frommer W.B."/>
            <person name="Fujita T."/>
            <person name="Gramzow L."/>
            <person name="Gutensohn M."/>
            <person name="Harholt J."/>
            <person name="Hattori M."/>
            <person name="Heyl A."/>
            <person name="Hirai T."/>
            <person name="Hiwatashi Y."/>
            <person name="Ishikawa M."/>
            <person name="Iwata M."/>
            <person name="Karol K.G."/>
            <person name="Koehler B."/>
            <person name="Kolukisaoglu U."/>
            <person name="Kubo M."/>
            <person name="Kurata T."/>
            <person name="Lalonde S."/>
            <person name="Li K."/>
            <person name="Li Y."/>
            <person name="Litt A."/>
            <person name="Lyons E."/>
            <person name="Manning G."/>
            <person name="Maruyama T."/>
            <person name="Michael T.P."/>
            <person name="Mikami K."/>
            <person name="Miyazaki S."/>
            <person name="Morinaga S."/>
            <person name="Murata T."/>
            <person name="Mueller-Roeber B."/>
            <person name="Nelson D.R."/>
            <person name="Obara M."/>
            <person name="Oguri Y."/>
            <person name="Olmstead R.G."/>
            <person name="Onodera N."/>
            <person name="Petersen B.L."/>
            <person name="Pils B."/>
            <person name="Prigge M."/>
            <person name="Rensing S.A."/>
            <person name="Riano-Pachon D.M."/>
            <person name="Roberts A.W."/>
            <person name="Sato Y."/>
            <person name="Scheller H.V."/>
            <person name="Schulz B."/>
            <person name="Schulz C."/>
            <person name="Shakirov E.V."/>
            <person name="Shibagaki N."/>
            <person name="Shinohara N."/>
            <person name="Shippen D.E."/>
            <person name="Soerensen I."/>
            <person name="Sotooka R."/>
            <person name="Sugimoto N."/>
            <person name="Sugita M."/>
            <person name="Sumikawa N."/>
            <person name="Tanurdzic M."/>
            <person name="Theissen G."/>
            <person name="Ulvskov P."/>
            <person name="Wakazuki S."/>
            <person name="Weng J.K."/>
            <person name="Willats W.W."/>
            <person name="Wipf D."/>
            <person name="Wolf P.G."/>
            <person name="Yang L."/>
            <person name="Zimmer A.D."/>
            <person name="Zhu Q."/>
            <person name="Mitros T."/>
            <person name="Hellsten U."/>
            <person name="Loque D."/>
            <person name="Otillar R."/>
            <person name="Salamov A."/>
            <person name="Schmutz J."/>
            <person name="Shapiro H."/>
            <person name="Lindquist E."/>
            <person name="Lucas S."/>
            <person name="Rokhsar D."/>
            <person name="Grigoriev I.V."/>
        </authorList>
    </citation>
    <scope>NUCLEOTIDE SEQUENCE [LARGE SCALE GENOMIC DNA]</scope>
</reference>
<evidence type="ECO:0000256" key="1">
    <source>
        <dbReference type="SAM" id="MobiDB-lite"/>
    </source>
</evidence>
<sequence length="269" mass="29913">MGLSYSQRGNLPAQWSAIAWFLSFEEHFFAQESKWQDHLLKIHELRFCWVFSVLCVKAWTQYVPNSGLCALAEEASAYAGETADDFFSVMELLNSRYRNDRIAGSPQHDSHLVSGVYVPIPIVASKRDKRMKCTPVTARRSKDGNRRGGLRVDPRQKSQQARAISVATSCENGRTPPSVEMCFQGGSYKGRSGGGQLEMNEVDGRSSTTEIGSKARAIRFTMQMATSTKVSCMERQGIFVAPSISQVFHQPHHSEVSIVKVSGDTKTHS</sequence>
<dbReference type="EMBL" id="GL377621">
    <property type="protein sequence ID" value="EFJ15906.1"/>
    <property type="molecule type" value="Genomic_DNA"/>
</dbReference>
<evidence type="ECO:0000313" key="2">
    <source>
        <dbReference type="EMBL" id="EFJ15906.1"/>
    </source>
</evidence>
<dbReference type="HOGENOM" id="CLU_1035871_0_0_1"/>
<dbReference type="KEGG" id="smo:SELMODRAFT_422342"/>
<name>D8SI38_SELML</name>
<gene>
    <name evidence="2" type="ORF">SELMODRAFT_422342</name>
</gene>
<proteinExistence type="predicted"/>
<dbReference type="Proteomes" id="UP000001514">
    <property type="component" value="Unassembled WGS sequence"/>
</dbReference>
<dbReference type="AlphaFoldDB" id="D8SI38"/>